<evidence type="ECO:0000313" key="3">
    <source>
        <dbReference type="Proteomes" id="UP000192247"/>
    </source>
</evidence>
<organism evidence="2 3">
    <name type="scientific">Tropilaelaps mercedesae</name>
    <dbReference type="NCBI Taxonomy" id="418985"/>
    <lineage>
        <taxon>Eukaryota</taxon>
        <taxon>Metazoa</taxon>
        <taxon>Ecdysozoa</taxon>
        <taxon>Arthropoda</taxon>
        <taxon>Chelicerata</taxon>
        <taxon>Arachnida</taxon>
        <taxon>Acari</taxon>
        <taxon>Parasitiformes</taxon>
        <taxon>Mesostigmata</taxon>
        <taxon>Gamasina</taxon>
        <taxon>Dermanyssoidea</taxon>
        <taxon>Laelapidae</taxon>
        <taxon>Tropilaelaps</taxon>
    </lineage>
</organism>
<proteinExistence type="predicted"/>
<dbReference type="EMBL" id="MNPL01005378">
    <property type="protein sequence ID" value="OQR76055.1"/>
    <property type="molecule type" value="Genomic_DNA"/>
</dbReference>
<keyword evidence="3" id="KW-1185">Reference proteome</keyword>
<evidence type="ECO:0000256" key="1">
    <source>
        <dbReference type="SAM" id="SignalP"/>
    </source>
</evidence>
<dbReference type="Proteomes" id="UP000192247">
    <property type="component" value="Unassembled WGS sequence"/>
</dbReference>
<protein>
    <submittedName>
        <fullName evidence="2">Uncharacterized protein</fullName>
    </submittedName>
</protein>
<feature type="signal peptide" evidence="1">
    <location>
        <begin position="1"/>
        <end position="26"/>
    </location>
</feature>
<evidence type="ECO:0000313" key="2">
    <source>
        <dbReference type="EMBL" id="OQR76055.1"/>
    </source>
</evidence>
<reference evidence="2 3" key="1">
    <citation type="journal article" date="2017" name="Gigascience">
        <title>Draft genome of the honey bee ectoparasitic mite, Tropilaelaps mercedesae, is shaped by the parasitic life history.</title>
        <authorList>
            <person name="Dong X."/>
            <person name="Armstrong S.D."/>
            <person name="Xia D."/>
            <person name="Makepeace B.L."/>
            <person name="Darby A.C."/>
            <person name="Kadowaki T."/>
        </authorList>
    </citation>
    <scope>NUCLEOTIDE SEQUENCE [LARGE SCALE GENOMIC DNA]</scope>
    <source>
        <strain evidence="2">Wuxi-XJTLU</strain>
    </source>
</reference>
<dbReference type="InParanoid" id="A0A1V9XRD8"/>
<comment type="caution">
    <text evidence="2">The sequence shown here is derived from an EMBL/GenBank/DDBJ whole genome shotgun (WGS) entry which is preliminary data.</text>
</comment>
<gene>
    <name evidence="2" type="ORF">BIW11_00660</name>
</gene>
<dbReference type="AlphaFoldDB" id="A0A1V9XRD8"/>
<feature type="chain" id="PRO_5012280423" evidence="1">
    <location>
        <begin position="27"/>
        <end position="202"/>
    </location>
</feature>
<keyword evidence="1" id="KW-0732">Signal</keyword>
<sequence length="202" mass="22223">MLLPSVSVNVCLLMITASLAVGGANQDETEETNTGARVRPDGQQIVQCLTNKTNFALRKIENALEDLQDYLESTPEYETSEVRYLVKMIKKARMVKSVVQAALFGGLAGFLPLVSLVIDGCVAAYEVVYDILNGTVSIFVVAGKVKDFLTIVVDLLMGKFFRTLISRSDKQLQKQLEKTLDKITMYLKYAVSSARGCIGLNE</sequence>
<name>A0A1V9XRD8_9ACAR</name>
<accession>A0A1V9XRD8</accession>